<dbReference type="GO" id="GO:0006418">
    <property type="term" value="P:tRNA aminoacylation for protein translation"/>
    <property type="evidence" value="ECO:0007669"/>
    <property type="project" value="InterPro"/>
</dbReference>
<dbReference type="Gene3D" id="3.40.50.620">
    <property type="entry name" value="HUPs"/>
    <property type="match status" value="1"/>
</dbReference>
<organism evidence="7 8">
    <name type="scientific">Phtheirospermum japonicum</name>
    <dbReference type="NCBI Taxonomy" id="374723"/>
    <lineage>
        <taxon>Eukaryota</taxon>
        <taxon>Viridiplantae</taxon>
        <taxon>Streptophyta</taxon>
        <taxon>Embryophyta</taxon>
        <taxon>Tracheophyta</taxon>
        <taxon>Spermatophyta</taxon>
        <taxon>Magnoliopsida</taxon>
        <taxon>eudicotyledons</taxon>
        <taxon>Gunneridae</taxon>
        <taxon>Pentapetalae</taxon>
        <taxon>asterids</taxon>
        <taxon>lamiids</taxon>
        <taxon>Lamiales</taxon>
        <taxon>Orobanchaceae</taxon>
        <taxon>Orobanchaceae incertae sedis</taxon>
        <taxon>Phtheirospermum</taxon>
    </lineage>
</organism>
<dbReference type="AlphaFoldDB" id="A0A830CQU5"/>
<evidence type="ECO:0000256" key="3">
    <source>
        <dbReference type="ARBA" id="ARBA00022840"/>
    </source>
</evidence>
<feature type="domain" description="Aminoacyl-tRNA synthetase class Ia" evidence="6">
    <location>
        <begin position="2"/>
        <end position="36"/>
    </location>
</feature>
<evidence type="ECO:0000256" key="1">
    <source>
        <dbReference type="ARBA" id="ARBA00022598"/>
    </source>
</evidence>
<reference evidence="7" key="1">
    <citation type="submission" date="2020-07" db="EMBL/GenBank/DDBJ databases">
        <title>Ethylene signaling mediates host invasion by parasitic plants.</title>
        <authorList>
            <person name="Yoshida S."/>
        </authorList>
    </citation>
    <scope>NUCLEOTIDE SEQUENCE</scope>
    <source>
        <strain evidence="7">Okayama</strain>
    </source>
</reference>
<dbReference type="GO" id="GO:0005524">
    <property type="term" value="F:ATP binding"/>
    <property type="evidence" value="ECO:0007669"/>
    <property type="project" value="UniProtKB-KW"/>
</dbReference>
<dbReference type="Pfam" id="PF00133">
    <property type="entry name" value="tRNA-synt_1"/>
    <property type="match status" value="1"/>
</dbReference>
<dbReference type="Proteomes" id="UP000653305">
    <property type="component" value="Unassembled WGS sequence"/>
</dbReference>
<evidence type="ECO:0000313" key="7">
    <source>
        <dbReference type="EMBL" id="GFQ01657.1"/>
    </source>
</evidence>
<dbReference type="EMBL" id="BMAC01000698">
    <property type="protein sequence ID" value="GFQ01657.1"/>
    <property type="molecule type" value="Genomic_DNA"/>
</dbReference>
<keyword evidence="2" id="KW-0547">Nucleotide-binding</keyword>
<evidence type="ECO:0000256" key="2">
    <source>
        <dbReference type="ARBA" id="ARBA00022741"/>
    </source>
</evidence>
<keyword evidence="3" id="KW-0067">ATP-binding</keyword>
<dbReference type="GO" id="GO:0004812">
    <property type="term" value="F:aminoacyl-tRNA ligase activity"/>
    <property type="evidence" value="ECO:0007669"/>
    <property type="project" value="UniProtKB-KW"/>
</dbReference>
<evidence type="ECO:0000256" key="4">
    <source>
        <dbReference type="ARBA" id="ARBA00022917"/>
    </source>
</evidence>
<proteinExistence type="predicted"/>
<protein>
    <submittedName>
        <fullName evidence="7">Valine--tRNA ligase</fullName>
    </submittedName>
</protein>
<evidence type="ECO:0000313" key="8">
    <source>
        <dbReference type="Proteomes" id="UP000653305"/>
    </source>
</evidence>
<name>A0A830CQU5_9LAMI</name>
<accession>A0A830CQU5</accession>
<evidence type="ECO:0000259" key="6">
    <source>
        <dbReference type="Pfam" id="PF00133"/>
    </source>
</evidence>
<dbReference type="InterPro" id="IPR002300">
    <property type="entry name" value="aa-tRNA-synth_Ia"/>
</dbReference>
<dbReference type="InterPro" id="IPR014729">
    <property type="entry name" value="Rossmann-like_a/b/a_fold"/>
</dbReference>
<sequence length="84" mass="9332">MLDPWIALWPFSTLGWPDVSAEDFKKFYPTSVLETNTGIVVLQGGDESNMSLLTLEEEKIAVLAGSIDYIRLQDKIPAMKVTVS</sequence>
<dbReference type="OrthoDB" id="1726859at2759"/>
<gene>
    <name evidence="7" type="ORF">PHJA_002309600</name>
</gene>
<keyword evidence="4" id="KW-0648">Protein biosynthesis</keyword>
<evidence type="ECO:0000256" key="5">
    <source>
        <dbReference type="ARBA" id="ARBA00023146"/>
    </source>
</evidence>
<keyword evidence="8" id="KW-1185">Reference proteome</keyword>
<keyword evidence="5" id="KW-0030">Aminoacyl-tRNA synthetase</keyword>
<comment type="caution">
    <text evidence="7">The sequence shown here is derived from an EMBL/GenBank/DDBJ whole genome shotgun (WGS) entry which is preliminary data.</text>
</comment>
<keyword evidence="1 7" id="KW-0436">Ligase</keyword>